<keyword evidence="3 8" id="KW-0812">Transmembrane</keyword>
<feature type="transmembrane region" description="Helical" evidence="8">
    <location>
        <begin position="233"/>
        <end position="258"/>
    </location>
</feature>
<comment type="caution">
    <text evidence="10">The sequence shown here is derived from an EMBL/GenBank/DDBJ whole genome shotgun (WGS) entry which is preliminary data.</text>
</comment>
<evidence type="ECO:0000256" key="1">
    <source>
        <dbReference type="ARBA" id="ARBA00004651"/>
    </source>
</evidence>
<feature type="transmembrane region" description="Helical" evidence="8">
    <location>
        <begin position="328"/>
        <end position="354"/>
    </location>
</feature>
<keyword evidence="6 8" id="KW-0472">Membrane</keyword>
<feature type="transmembrane region" description="Helical" evidence="8">
    <location>
        <begin position="392"/>
        <end position="414"/>
    </location>
</feature>
<dbReference type="InterPro" id="IPR036259">
    <property type="entry name" value="MFS_trans_sf"/>
</dbReference>
<feature type="transmembrane region" description="Helical" evidence="8">
    <location>
        <begin position="36"/>
        <end position="56"/>
    </location>
</feature>
<keyword evidence="4 8" id="KW-1133">Transmembrane helix</keyword>
<protein>
    <submittedName>
        <fullName evidence="10">NarK/NasA family nitrate transporter</fullName>
    </submittedName>
</protein>
<organism evidence="10 11">
    <name type="scientific">Actinokineospora xionganensis</name>
    <dbReference type="NCBI Taxonomy" id="2684470"/>
    <lineage>
        <taxon>Bacteria</taxon>
        <taxon>Bacillati</taxon>
        <taxon>Actinomycetota</taxon>
        <taxon>Actinomycetes</taxon>
        <taxon>Pseudonocardiales</taxon>
        <taxon>Pseudonocardiaceae</taxon>
        <taxon>Actinokineospora</taxon>
    </lineage>
</organism>
<feature type="transmembrane region" description="Helical" evidence="8">
    <location>
        <begin position="130"/>
        <end position="155"/>
    </location>
</feature>
<dbReference type="EMBL" id="JABVED010000001">
    <property type="protein sequence ID" value="MBC6445906.1"/>
    <property type="molecule type" value="Genomic_DNA"/>
</dbReference>
<evidence type="ECO:0000313" key="11">
    <source>
        <dbReference type="Proteomes" id="UP000734823"/>
    </source>
</evidence>
<feature type="transmembrane region" description="Helical" evidence="8">
    <location>
        <begin position="194"/>
        <end position="212"/>
    </location>
</feature>
<evidence type="ECO:0000313" key="10">
    <source>
        <dbReference type="EMBL" id="MBC6445906.1"/>
    </source>
</evidence>
<dbReference type="CDD" id="cd17341">
    <property type="entry name" value="MFS_NRT2_like"/>
    <property type="match status" value="1"/>
</dbReference>
<evidence type="ECO:0000256" key="4">
    <source>
        <dbReference type="ARBA" id="ARBA00022989"/>
    </source>
</evidence>
<comment type="similarity">
    <text evidence="2">Belongs to the major facilitator superfamily. Nitrate/nitrite porter (TC 2.A.1.8) family.</text>
</comment>
<gene>
    <name evidence="10" type="ORF">GPZ80_01810</name>
</gene>
<name>A0ABR7KZP4_9PSEU</name>
<sequence length="423" mass="43060">MTTTNHRTNHRPTGVHAEGVPVPPTPGSPPTTTRRMWMLALATLGFALNFWAWALLSPLGPLFKDSLGLSAFQQALLVAVPVIVGSVGRIPVGALTDRFGGRVMFPLVSAATIVPVLFLGLAGHTSLGGLLVGGFFLGISGTSFAVGVPFVNAWFPPERRGLAIGVFGAGMGGTAISALTTVKLVDGGGLKTPFLVTAVVLAIYAVAAALLLRDAPGRVVPTQSMLRRLADTVRLPITWQASVLYAVAFGGFVAFSVYLPAYLKTAYALTQADAANRMAGFVLLAVLMRPVGGWLSDRFGPVRVLTSGLAVVTVGAAVQAFTPPLMPLGTVALLSMAAALGAGSGAVFALVALLAPPNKVGSVTGVVGAAGGLGGFVPPLLMGALYGAFGSYALGLAALAVVALATLVFTSTAVRRAVLAHDQ</sequence>
<keyword evidence="11" id="KW-1185">Reference proteome</keyword>
<feature type="region of interest" description="Disordered" evidence="7">
    <location>
        <begin position="1"/>
        <end position="29"/>
    </location>
</feature>
<evidence type="ECO:0000256" key="8">
    <source>
        <dbReference type="SAM" id="Phobius"/>
    </source>
</evidence>
<evidence type="ECO:0000256" key="6">
    <source>
        <dbReference type="ARBA" id="ARBA00023136"/>
    </source>
</evidence>
<dbReference type="PANTHER" id="PTHR23515">
    <property type="entry name" value="HIGH-AFFINITY NITRATE TRANSPORTER 2.3"/>
    <property type="match status" value="1"/>
</dbReference>
<evidence type="ECO:0000256" key="5">
    <source>
        <dbReference type="ARBA" id="ARBA00023063"/>
    </source>
</evidence>
<feature type="transmembrane region" description="Helical" evidence="8">
    <location>
        <begin position="104"/>
        <end position="124"/>
    </location>
</feature>
<dbReference type="PROSITE" id="PS50850">
    <property type="entry name" value="MFS"/>
    <property type="match status" value="1"/>
</dbReference>
<accession>A0ABR7KZP4</accession>
<dbReference type="InterPro" id="IPR011701">
    <property type="entry name" value="MFS"/>
</dbReference>
<feature type="domain" description="Major facilitator superfamily (MFS) profile" evidence="9">
    <location>
        <begin position="38"/>
        <end position="415"/>
    </location>
</feature>
<evidence type="ECO:0000256" key="2">
    <source>
        <dbReference type="ARBA" id="ARBA00008432"/>
    </source>
</evidence>
<evidence type="ECO:0000256" key="3">
    <source>
        <dbReference type="ARBA" id="ARBA00022692"/>
    </source>
</evidence>
<feature type="transmembrane region" description="Helical" evidence="8">
    <location>
        <begin position="278"/>
        <end position="295"/>
    </location>
</feature>
<reference evidence="10 11" key="1">
    <citation type="submission" date="2020-06" db="EMBL/GenBank/DDBJ databases">
        <title>Actinokineospora xiongansis sp. nov., isolated from soil of Baiyangdian.</title>
        <authorList>
            <person name="Zhang X."/>
        </authorList>
    </citation>
    <scope>NUCLEOTIDE SEQUENCE [LARGE SCALE GENOMIC DNA]</scope>
    <source>
        <strain evidence="10 11">HBU206404</strain>
    </source>
</reference>
<dbReference type="Gene3D" id="1.20.1250.20">
    <property type="entry name" value="MFS general substrate transporter like domains"/>
    <property type="match status" value="1"/>
</dbReference>
<dbReference type="Pfam" id="PF07690">
    <property type="entry name" value="MFS_1"/>
    <property type="match status" value="1"/>
</dbReference>
<dbReference type="InterPro" id="IPR044772">
    <property type="entry name" value="NO3_transporter"/>
</dbReference>
<evidence type="ECO:0000256" key="7">
    <source>
        <dbReference type="SAM" id="MobiDB-lite"/>
    </source>
</evidence>
<comment type="subcellular location">
    <subcellularLocation>
        <location evidence="1">Cell membrane</location>
        <topology evidence="1">Multi-pass membrane protein</topology>
    </subcellularLocation>
</comment>
<dbReference type="SUPFAM" id="SSF103473">
    <property type="entry name" value="MFS general substrate transporter"/>
    <property type="match status" value="1"/>
</dbReference>
<feature type="transmembrane region" description="Helical" evidence="8">
    <location>
        <begin position="162"/>
        <end position="182"/>
    </location>
</feature>
<evidence type="ECO:0000259" key="9">
    <source>
        <dbReference type="PROSITE" id="PS50850"/>
    </source>
</evidence>
<feature type="transmembrane region" description="Helical" evidence="8">
    <location>
        <begin position="366"/>
        <end position="386"/>
    </location>
</feature>
<proteinExistence type="inferred from homology"/>
<dbReference type="InterPro" id="IPR020846">
    <property type="entry name" value="MFS_dom"/>
</dbReference>
<keyword evidence="5" id="KW-0534">Nitrate assimilation</keyword>
<feature type="transmembrane region" description="Helical" evidence="8">
    <location>
        <begin position="302"/>
        <end position="322"/>
    </location>
</feature>
<feature type="transmembrane region" description="Helical" evidence="8">
    <location>
        <begin position="71"/>
        <end position="92"/>
    </location>
</feature>
<dbReference type="Proteomes" id="UP000734823">
    <property type="component" value="Unassembled WGS sequence"/>
</dbReference>